<reference evidence="6 7" key="1">
    <citation type="submission" date="2022-10" db="EMBL/GenBank/DDBJ databases">
        <title>Identification of biosynthetic pathway for the production of the potent trypsin inhibitor radiosumin.</title>
        <authorList>
            <person name="Fewer D.P."/>
            <person name="Delbaje E."/>
            <person name="Ouyang X."/>
            <person name="Agostino P.D."/>
            <person name="Wahlsten M."/>
            <person name="Jokela J."/>
            <person name="Permi P."/>
            <person name="Haapaniemi E."/>
            <person name="Koistinen H."/>
        </authorList>
    </citation>
    <scope>NUCLEOTIDE SEQUENCE [LARGE SCALE GENOMIC DNA]</scope>
    <source>
        <strain evidence="6 7">NIES-515</strain>
    </source>
</reference>
<dbReference type="NCBIfam" id="NF033518">
    <property type="entry name" value="transpos_IS607"/>
    <property type="match status" value="1"/>
</dbReference>
<feature type="active site" description="O-(5'-phospho-DNA)-serine intermediate" evidence="4">
    <location>
        <position position="69"/>
    </location>
</feature>
<dbReference type="InterPro" id="IPR006118">
    <property type="entry name" value="Recombinase_CS"/>
</dbReference>
<feature type="domain" description="Resolvase/invertase-type recombinase catalytic" evidence="5">
    <location>
        <begin position="61"/>
        <end position="200"/>
    </location>
</feature>
<organism evidence="6 7">
    <name type="scientific">Plectonema radiosum NIES-515</name>
    <dbReference type="NCBI Taxonomy" id="2986073"/>
    <lineage>
        <taxon>Bacteria</taxon>
        <taxon>Bacillati</taxon>
        <taxon>Cyanobacteriota</taxon>
        <taxon>Cyanophyceae</taxon>
        <taxon>Oscillatoriophycideae</taxon>
        <taxon>Oscillatoriales</taxon>
        <taxon>Microcoleaceae</taxon>
        <taxon>Plectonema</taxon>
    </lineage>
</organism>
<keyword evidence="7" id="KW-1185">Reference proteome</keyword>
<dbReference type="PROSITE" id="PS51736">
    <property type="entry name" value="RECOMBINASES_3"/>
    <property type="match status" value="1"/>
</dbReference>
<evidence type="ECO:0000313" key="7">
    <source>
        <dbReference type="Proteomes" id="UP001526143"/>
    </source>
</evidence>
<dbReference type="InterPro" id="IPR009061">
    <property type="entry name" value="DNA-bd_dom_put_sf"/>
</dbReference>
<dbReference type="SUPFAM" id="SSF53041">
    <property type="entry name" value="Resolvase-like"/>
    <property type="match status" value="1"/>
</dbReference>
<evidence type="ECO:0000256" key="1">
    <source>
        <dbReference type="ARBA" id="ARBA00022908"/>
    </source>
</evidence>
<dbReference type="SMART" id="SM00857">
    <property type="entry name" value="Resolvase"/>
    <property type="match status" value="1"/>
</dbReference>
<dbReference type="InterPro" id="IPR051491">
    <property type="entry name" value="Recombinase/Transposase-rel"/>
</dbReference>
<keyword evidence="3" id="KW-0233">DNA recombination</keyword>
<dbReference type="RefSeq" id="WP_263744863.1">
    <property type="nucleotide sequence ID" value="NZ_JAOWRF010000109.1"/>
</dbReference>
<dbReference type="PROSITE" id="PS00397">
    <property type="entry name" value="RECOMBINASES_1"/>
    <property type="match status" value="1"/>
</dbReference>
<accession>A0ABT3AXK4</accession>
<dbReference type="InterPro" id="IPR006119">
    <property type="entry name" value="Resolv_N"/>
</dbReference>
<dbReference type="InterPro" id="IPR036162">
    <property type="entry name" value="Resolvase-like_N_sf"/>
</dbReference>
<evidence type="ECO:0000256" key="4">
    <source>
        <dbReference type="PROSITE-ProRule" id="PRU10137"/>
    </source>
</evidence>
<proteinExistence type="predicted"/>
<evidence type="ECO:0000256" key="2">
    <source>
        <dbReference type="ARBA" id="ARBA00023125"/>
    </source>
</evidence>
<dbReference type="Proteomes" id="UP001526143">
    <property type="component" value="Unassembled WGS sequence"/>
</dbReference>
<dbReference type="SUPFAM" id="SSF46955">
    <property type="entry name" value="Putative DNA-binding domain"/>
    <property type="match status" value="1"/>
</dbReference>
<evidence type="ECO:0000259" key="5">
    <source>
        <dbReference type="PROSITE" id="PS51736"/>
    </source>
</evidence>
<dbReference type="InterPro" id="IPR048046">
    <property type="entry name" value="Transpos_IS607"/>
</dbReference>
<dbReference type="Gene3D" id="1.10.287.2170">
    <property type="match status" value="1"/>
</dbReference>
<dbReference type="PANTHER" id="PTHR36172:SF1">
    <property type="entry name" value="RESOLVASE-RELATED"/>
    <property type="match status" value="1"/>
</dbReference>
<dbReference type="Pfam" id="PF00239">
    <property type="entry name" value="Resolvase"/>
    <property type="match status" value="1"/>
</dbReference>
<evidence type="ECO:0000256" key="3">
    <source>
        <dbReference type="ARBA" id="ARBA00023172"/>
    </source>
</evidence>
<keyword evidence="2" id="KW-0238">DNA-binding</keyword>
<keyword evidence="1" id="KW-0229">DNA integration</keyword>
<name>A0ABT3AXK4_9CYAN</name>
<evidence type="ECO:0000313" key="6">
    <source>
        <dbReference type="EMBL" id="MCV3213354.1"/>
    </source>
</evidence>
<comment type="caution">
    <text evidence="6">The sequence shown here is derived from an EMBL/GenBank/DDBJ whole genome shotgun (WGS) entry which is preliminary data.</text>
</comment>
<dbReference type="Gene3D" id="3.40.50.1390">
    <property type="entry name" value="Resolvase, N-terminal catalytic domain"/>
    <property type="match status" value="1"/>
</dbReference>
<sequence>MSTNYVPPRVAASKLGVSTKTLERWLETGKIEGIFTQGGQRRYKLDSIVPVRPGNPADKRITVLYARVSSRSQKADLSQQVNFLKSRYPDAEIITDIGSGLNFKRKGLQALLDRVLNNTIKLVVVAHKDRLCRFGFDIIAWLCNRQQTEILVLDQKNLSPEREMVEDILAIVHVFSCRLYGLRKYKKQISEDSELPSVPK</sequence>
<dbReference type="PANTHER" id="PTHR36172">
    <property type="match status" value="1"/>
</dbReference>
<gene>
    <name evidence="6" type="ORF">OGM63_07420</name>
</gene>
<dbReference type="Gene3D" id="1.10.1660.10">
    <property type="match status" value="1"/>
</dbReference>
<protein>
    <submittedName>
        <fullName evidence="6">IS607 family transposase</fullName>
    </submittedName>
</protein>
<dbReference type="EMBL" id="JAOWRF010000109">
    <property type="protein sequence ID" value="MCV3213354.1"/>
    <property type="molecule type" value="Genomic_DNA"/>
</dbReference>
<dbReference type="CDD" id="cd03769">
    <property type="entry name" value="SR_IS607_transposase_like"/>
    <property type="match status" value="1"/>
</dbReference>
<dbReference type="InterPro" id="IPR041718">
    <property type="entry name" value="IS607_transposase-like"/>
</dbReference>